<organism evidence="1">
    <name type="scientific">viral metagenome</name>
    <dbReference type="NCBI Taxonomy" id="1070528"/>
    <lineage>
        <taxon>unclassified sequences</taxon>
        <taxon>metagenomes</taxon>
        <taxon>organismal metagenomes</taxon>
    </lineage>
</organism>
<sequence>MDDSQRLQLKKMIEANDVTDQTEKIRELRHSQKLIQDIRILQQLKFKHKGDLVKVHEEGISECEFLFTNYSDIYNKVKNDEIDLKLLNQFLNVLQRIENGEMDQHEGSYLVGTILKKIYIDSALKKGKKLDEKYGNEPSTVIAEPTSNISWKEFKQTQMQNK</sequence>
<evidence type="ECO:0000313" key="1">
    <source>
        <dbReference type="EMBL" id="QHT38611.1"/>
    </source>
</evidence>
<reference evidence="1" key="1">
    <citation type="journal article" date="2020" name="Nature">
        <title>Giant virus diversity and host interactions through global metagenomics.</title>
        <authorList>
            <person name="Schulz F."/>
            <person name="Roux S."/>
            <person name="Paez-Espino D."/>
            <person name="Jungbluth S."/>
            <person name="Walsh D.A."/>
            <person name="Denef V.J."/>
            <person name="McMahon K.D."/>
            <person name="Konstantinidis K.T."/>
            <person name="Eloe-Fadrosh E.A."/>
            <person name="Kyrpides N.C."/>
            <person name="Woyke T."/>
        </authorList>
    </citation>
    <scope>NUCLEOTIDE SEQUENCE</scope>
    <source>
        <strain evidence="1">GVMAG-S-ERX556106-38</strain>
    </source>
</reference>
<dbReference type="AlphaFoldDB" id="A0A6C0FCK0"/>
<proteinExistence type="predicted"/>
<dbReference type="EMBL" id="MN738832">
    <property type="protein sequence ID" value="QHT38611.1"/>
    <property type="molecule type" value="Genomic_DNA"/>
</dbReference>
<protein>
    <submittedName>
        <fullName evidence="1">Uncharacterized protein</fullName>
    </submittedName>
</protein>
<name>A0A6C0FCK0_9ZZZZ</name>
<accession>A0A6C0FCK0</accession>